<dbReference type="GO" id="GO:0000139">
    <property type="term" value="C:Golgi membrane"/>
    <property type="evidence" value="ECO:0007669"/>
    <property type="project" value="TreeGrafter"/>
</dbReference>
<dbReference type="PANTHER" id="PTHR13019:SF7">
    <property type="entry name" value="GOLGI APPARATUS MEMBRANE PROTEIN TVP23"/>
    <property type="match status" value="1"/>
</dbReference>
<keyword evidence="5 6" id="KW-0472">Membrane</keyword>
<dbReference type="Pfam" id="PF05832">
    <property type="entry name" value="DUF846"/>
    <property type="match status" value="1"/>
</dbReference>
<evidence type="ECO:0000256" key="1">
    <source>
        <dbReference type="ARBA" id="ARBA00004141"/>
    </source>
</evidence>
<comment type="caution">
    <text evidence="7">The sequence shown here is derived from an EMBL/GenBank/DDBJ whole genome shotgun (WGS) entry which is preliminary data.</text>
</comment>
<dbReference type="EMBL" id="CAJJDM010000009">
    <property type="protein sequence ID" value="CAD8047807.1"/>
    <property type="molecule type" value="Genomic_DNA"/>
</dbReference>
<sequence>MSKQQQEIEMHDVQQQDTYLSHLDLLKEDDSHPIMWLLHILLKACAFFSYLFLGYFISNMFYEMIILLICHGIDFYLVKNVTGRFLIGVRWYTDLSFHGQEIYKYEFYNKGEVNAIDSTVFWYCQFGSSCLWAFFVFANIFQFGLIDIFLAGIGACLNWINLWGYYKGSQEQQKKMRNIKQFLAKKGAKYLINQK</sequence>
<feature type="transmembrane region" description="Helical" evidence="6">
    <location>
        <begin position="120"/>
        <end position="141"/>
    </location>
</feature>
<proteinExistence type="inferred from homology"/>
<dbReference type="Proteomes" id="UP000688137">
    <property type="component" value="Unassembled WGS sequence"/>
</dbReference>
<organism evidence="7 8">
    <name type="scientific">Paramecium primaurelia</name>
    <dbReference type="NCBI Taxonomy" id="5886"/>
    <lineage>
        <taxon>Eukaryota</taxon>
        <taxon>Sar</taxon>
        <taxon>Alveolata</taxon>
        <taxon>Ciliophora</taxon>
        <taxon>Intramacronucleata</taxon>
        <taxon>Oligohymenophorea</taxon>
        <taxon>Peniculida</taxon>
        <taxon>Parameciidae</taxon>
        <taxon>Paramecium</taxon>
    </lineage>
</organism>
<gene>
    <name evidence="7" type="ORF">PPRIM_AZ9-3.1.T0120117</name>
</gene>
<dbReference type="AlphaFoldDB" id="A0A8S1JZV5"/>
<name>A0A8S1JZV5_PARPR</name>
<evidence type="ECO:0000256" key="6">
    <source>
        <dbReference type="RuleBase" id="RU361206"/>
    </source>
</evidence>
<evidence type="ECO:0000313" key="8">
    <source>
        <dbReference type="Proteomes" id="UP000688137"/>
    </source>
</evidence>
<keyword evidence="4 6" id="KW-1133">Transmembrane helix</keyword>
<comment type="subcellular location">
    <subcellularLocation>
        <location evidence="1 6">Membrane</location>
        <topology evidence="1 6">Multi-pass membrane protein</topology>
    </subcellularLocation>
</comment>
<keyword evidence="8" id="KW-1185">Reference proteome</keyword>
<comment type="similarity">
    <text evidence="2 6">Belongs to the TVP23 family.</text>
</comment>
<dbReference type="GO" id="GO:0016192">
    <property type="term" value="P:vesicle-mediated transport"/>
    <property type="evidence" value="ECO:0007669"/>
    <property type="project" value="TreeGrafter"/>
</dbReference>
<evidence type="ECO:0000256" key="2">
    <source>
        <dbReference type="ARBA" id="ARBA00005467"/>
    </source>
</evidence>
<evidence type="ECO:0000256" key="3">
    <source>
        <dbReference type="ARBA" id="ARBA00022692"/>
    </source>
</evidence>
<evidence type="ECO:0000313" key="7">
    <source>
        <dbReference type="EMBL" id="CAD8047807.1"/>
    </source>
</evidence>
<evidence type="ECO:0000256" key="5">
    <source>
        <dbReference type="ARBA" id="ARBA00023136"/>
    </source>
</evidence>
<feature type="transmembrane region" description="Helical" evidence="6">
    <location>
        <begin position="148"/>
        <end position="166"/>
    </location>
</feature>
<dbReference type="OMA" id="DDSHPIM"/>
<protein>
    <recommendedName>
        <fullName evidence="6">Golgi apparatus membrane protein TVP23 homolog</fullName>
    </recommendedName>
</protein>
<evidence type="ECO:0000256" key="4">
    <source>
        <dbReference type="ARBA" id="ARBA00022989"/>
    </source>
</evidence>
<accession>A0A8S1JZV5</accession>
<keyword evidence="3 6" id="KW-0812">Transmembrane</keyword>
<feature type="transmembrane region" description="Helical" evidence="6">
    <location>
        <begin position="34"/>
        <end position="53"/>
    </location>
</feature>
<dbReference type="GO" id="GO:0009306">
    <property type="term" value="P:protein secretion"/>
    <property type="evidence" value="ECO:0007669"/>
    <property type="project" value="TreeGrafter"/>
</dbReference>
<dbReference type="PANTHER" id="PTHR13019">
    <property type="entry name" value="GOLGI APPARATUS MEMBRANE PROTEIN TVP23"/>
    <property type="match status" value="1"/>
</dbReference>
<dbReference type="InterPro" id="IPR008564">
    <property type="entry name" value="TVP23-like"/>
</dbReference>
<reference evidence="7" key="1">
    <citation type="submission" date="2021-01" db="EMBL/GenBank/DDBJ databases">
        <authorList>
            <consortium name="Genoscope - CEA"/>
            <person name="William W."/>
        </authorList>
    </citation>
    <scope>NUCLEOTIDE SEQUENCE</scope>
</reference>